<feature type="chain" id="PRO_5018130500" description="DUF2490 domain-containing protein" evidence="1">
    <location>
        <begin position="27"/>
        <end position="268"/>
    </location>
</feature>
<dbReference type="Proteomes" id="UP000280368">
    <property type="component" value="Unassembled WGS sequence"/>
</dbReference>
<dbReference type="RefSeq" id="WP_121926316.1">
    <property type="nucleotide sequence ID" value="NZ_CBCSGA010000024.1"/>
</dbReference>
<name>A0A3L9ZJM4_9FLAO</name>
<gene>
    <name evidence="2" type="ORF">BC961_2758</name>
</gene>
<dbReference type="OrthoDB" id="661329at2"/>
<reference evidence="2 3" key="1">
    <citation type="submission" date="2018-10" db="EMBL/GenBank/DDBJ databases">
        <title>Genomic Encyclopedia of Archaeal and Bacterial Type Strains, Phase II (KMG-II): from individual species to whole genera.</title>
        <authorList>
            <person name="Goeker M."/>
        </authorList>
    </citation>
    <scope>NUCLEOTIDE SEQUENCE [LARGE SCALE GENOMIC DNA]</scope>
    <source>
        <strain evidence="2 3">DSM 19727</strain>
    </source>
</reference>
<sequence>MPNYFNTKKVVLTAVLFTIVLSTSYAQLSPPGLGKGKTASWFAFGVKQALDTVHKKESTTYIGIGRKSSPDDTNPFNKMGILVLNQEFSNHYTKHWQYSYAISYRRSDLYESAAPYEHADPAIEQEFRLYGRYTYLTEIGAVKWKNTFRQEYRKFFNPDFTKSGEDYQFRTRLKTQVNIDLGTEKLHHIIGSAEALFAISKENRPINEWTKFSYKESRFGVYYQLTPHEIPFTFDFGYMYNLIGKNKKTGVNYLAIDVVWNNPFGKTL</sequence>
<keyword evidence="3" id="KW-1185">Reference proteome</keyword>
<dbReference type="EMBL" id="REFH01000011">
    <property type="protein sequence ID" value="RMA73151.1"/>
    <property type="molecule type" value="Genomic_DNA"/>
</dbReference>
<dbReference type="Pfam" id="PF10677">
    <property type="entry name" value="DUF2490"/>
    <property type="match status" value="1"/>
</dbReference>
<protein>
    <recommendedName>
        <fullName evidence="4">DUF2490 domain-containing protein</fullName>
    </recommendedName>
</protein>
<dbReference type="AlphaFoldDB" id="A0A3L9ZJM4"/>
<proteinExistence type="predicted"/>
<comment type="caution">
    <text evidence="2">The sequence shown here is derived from an EMBL/GenBank/DDBJ whole genome shotgun (WGS) entry which is preliminary data.</text>
</comment>
<feature type="signal peptide" evidence="1">
    <location>
        <begin position="1"/>
        <end position="26"/>
    </location>
</feature>
<evidence type="ECO:0000256" key="1">
    <source>
        <dbReference type="SAM" id="SignalP"/>
    </source>
</evidence>
<accession>A0A3L9ZJM4</accession>
<keyword evidence="1" id="KW-0732">Signal</keyword>
<evidence type="ECO:0000313" key="3">
    <source>
        <dbReference type="Proteomes" id="UP000280368"/>
    </source>
</evidence>
<dbReference type="InterPro" id="IPR019619">
    <property type="entry name" value="DUF2490"/>
</dbReference>
<evidence type="ECO:0000313" key="2">
    <source>
        <dbReference type="EMBL" id="RMA73151.1"/>
    </source>
</evidence>
<organism evidence="2 3">
    <name type="scientific">Flavobacterium weaverense</name>
    <dbReference type="NCBI Taxonomy" id="271156"/>
    <lineage>
        <taxon>Bacteria</taxon>
        <taxon>Pseudomonadati</taxon>
        <taxon>Bacteroidota</taxon>
        <taxon>Flavobacteriia</taxon>
        <taxon>Flavobacteriales</taxon>
        <taxon>Flavobacteriaceae</taxon>
        <taxon>Flavobacterium</taxon>
    </lineage>
</organism>
<evidence type="ECO:0008006" key="4">
    <source>
        <dbReference type="Google" id="ProtNLM"/>
    </source>
</evidence>